<dbReference type="EMBL" id="JAMPKX010000002">
    <property type="protein sequence ID" value="MEP0946290.1"/>
    <property type="molecule type" value="Genomic_DNA"/>
</dbReference>
<reference evidence="1 2" key="1">
    <citation type="submission" date="2022-04" db="EMBL/GenBank/DDBJ databases">
        <title>Positive selection, recombination, and allopatry shape intraspecific diversity of widespread and dominant cyanobacteria.</title>
        <authorList>
            <person name="Wei J."/>
            <person name="Shu W."/>
            <person name="Hu C."/>
        </authorList>
    </citation>
    <scope>NUCLEOTIDE SEQUENCE [LARGE SCALE GENOMIC DNA]</scope>
    <source>
        <strain evidence="1 2">DQ-A4</strain>
    </source>
</reference>
<organism evidence="1 2">
    <name type="scientific">Leptolyngbya subtilissima DQ-A4</name>
    <dbReference type="NCBI Taxonomy" id="2933933"/>
    <lineage>
        <taxon>Bacteria</taxon>
        <taxon>Bacillati</taxon>
        <taxon>Cyanobacteriota</taxon>
        <taxon>Cyanophyceae</taxon>
        <taxon>Leptolyngbyales</taxon>
        <taxon>Leptolyngbyaceae</taxon>
        <taxon>Leptolyngbya group</taxon>
        <taxon>Leptolyngbya</taxon>
    </lineage>
</organism>
<protein>
    <submittedName>
        <fullName evidence="1">Uncharacterized protein</fullName>
    </submittedName>
</protein>
<evidence type="ECO:0000313" key="1">
    <source>
        <dbReference type="EMBL" id="MEP0946290.1"/>
    </source>
</evidence>
<dbReference type="RefSeq" id="WP_348251263.1">
    <property type="nucleotide sequence ID" value="NZ_JAMPKX010000002.1"/>
</dbReference>
<comment type="caution">
    <text evidence="1">The sequence shown here is derived from an EMBL/GenBank/DDBJ whole genome shotgun (WGS) entry which is preliminary data.</text>
</comment>
<accession>A0ABV0K0H7</accession>
<evidence type="ECO:0000313" key="2">
    <source>
        <dbReference type="Proteomes" id="UP001482513"/>
    </source>
</evidence>
<name>A0ABV0K0H7_9CYAN</name>
<gene>
    <name evidence="1" type="ORF">NC992_05350</name>
</gene>
<sequence length="283" mass="31600">MVSCMVVNPGKTVRISIGVMLLGLVEVCGASVNPVRAQAGAIAPPPAYWDAVEDAKTPEPNEVFGNLTAITHQNSALTWNEQGQVLVATWADWVGYTQNVGHRLIVTRDVWVTAIPDLQSFCKAYTPTAEVPLAARLGQVLGLPPEPAAQAANRRMVEIWVDPQFLFRPSPDPEITDHEAELRFRTANEFISVPISYQHWFYAQYDQRYQYQGQPIAINGAEPPSALPYPWTQLGYTYDWGDRADWTTLDPTRPDDVGLSEFVIRQWSPITVQAAQPTNDYCR</sequence>
<keyword evidence="2" id="KW-1185">Reference proteome</keyword>
<proteinExistence type="predicted"/>
<dbReference type="Proteomes" id="UP001482513">
    <property type="component" value="Unassembled WGS sequence"/>
</dbReference>